<comment type="caution">
    <text evidence="2">The sequence shown here is derived from an EMBL/GenBank/DDBJ whole genome shotgun (WGS) entry which is preliminary data.</text>
</comment>
<feature type="signal peptide" evidence="1">
    <location>
        <begin position="1"/>
        <end position="23"/>
    </location>
</feature>
<proteinExistence type="predicted"/>
<keyword evidence="1" id="KW-0732">Signal</keyword>
<dbReference type="Proteomes" id="UP001218218">
    <property type="component" value="Unassembled WGS sequence"/>
</dbReference>
<organism evidence="2 3">
    <name type="scientific">Mycena albidolilacea</name>
    <dbReference type="NCBI Taxonomy" id="1033008"/>
    <lineage>
        <taxon>Eukaryota</taxon>
        <taxon>Fungi</taxon>
        <taxon>Dikarya</taxon>
        <taxon>Basidiomycota</taxon>
        <taxon>Agaricomycotina</taxon>
        <taxon>Agaricomycetes</taxon>
        <taxon>Agaricomycetidae</taxon>
        <taxon>Agaricales</taxon>
        <taxon>Marasmiineae</taxon>
        <taxon>Mycenaceae</taxon>
        <taxon>Mycena</taxon>
    </lineage>
</organism>
<sequence length="77" mass="8488">MSLRLILFHSTMFAAVRIDGLAANDWFCPQFHVFCLDWHFRTFPANSSLFSAPTVLGPDTLSVVLGGSYGASNGEYD</sequence>
<evidence type="ECO:0000313" key="3">
    <source>
        <dbReference type="Proteomes" id="UP001218218"/>
    </source>
</evidence>
<keyword evidence="3" id="KW-1185">Reference proteome</keyword>
<protein>
    <recommendedName>
        <fullName evidence="4">Secreted protein</fullName>
    </recommendedName>
</protein>
<evidence type="ECO:0008006" key="4">
    <source>
        <dbReference type="Google" id="ProtNLM"/>
    </source>
</evidence>
<evidence type="ECO:0000256" key="1">
    <source>
        <dbReference type="SAM" id="SignalP"/>
    </source>
</evidence>
<dbReference type="AlphaFoldDB" id="A0AAD6ZE60"/>
<dbReference type="EMBL" id="JARIHO010000055">
    <property type="protein sequence ID" value="KAJ7319033.1"/>
    <property type="molecule type" value="Genomic_DNA"/>
</dbReference>
<gene>
    <name evidence="2" type="ORF">DFH08DRAFT_393737</name>
</gene>
<name>A0AAD6ZE60_9AGAR</name>
<feature type="chain" id="PRO_5042247926" description="Secreted protein" evidence="1">
    <location>
        <begin position="24"/>
        <end position="77"/>
    </location>
</feature>
<accession>A0AAD6ZE60</accession>
<evidence type="ECO:0000313" key="2">
    <source>
        <dbReference type="EMBL" id="KAJ7319033.1"/>
    </source>
</evidence>
<reference evidence="2" key="1">
    <citation type="submission" date="2023-03" db="EMBL/GenBank/DDBJ databases">
        <title>Massive genome expansion in bonnet fungi (Mycena s.s.) driven by repeated elements and novel gene families across ecological guilds.</title>
        <authorList>
            <consortium name="Lawrence Berkeley National Laboratory"/>
            <person name="Harder C.B."/>
            <person name="Miyauchi S."/>
            <person name="Viragh M."/>
            <person name="Kuo A."/>
            <person name="Thoen E."/>
            <person name="Andreopoulos B."/>
            <person name="Lu D."/>
            <person name="Skrede I."/>
            <person name="Drula E."/>
            <person name="Henrissat B."/>
            <person name="Morin E."/>
            <person name="Kohler A."/>
            <person name="Barry K."/>
            <person name="LaButti K."/>
            <person name="Morin E."/>
            <person name="Salamov A."/>
            <person name="Lipzen A."/>
            <person name="Mereny Z."/>
            <person name="Hegedus B."/>
            <person name="Baldrian P."/>
            <person name="Stursova M."/>
            <person name="Weitz H."/>
            <person name="Taylor A."/>
            <person name="Grigoriev I.V."/>
            <person name="Nagy L.G."/>
            <person name="Martin F."/>
            <person name="Kauserud H."/>
        </authorList>
    </citation>
    <scope>NUCLEOTIDE SEQUENCE</scope>
    <source>
        <strain evidence="2">CBHHK002</strain>
    </source>
</reference>